<evidence type="ECO:0000313" key="12">
    <source>
        <dbReference type="Proteomes" id="UP000646484"/>
    </source>
</evidence>
<dbReference type="EMBL" id="JACOOH010000001">
    <property type="protein sequence ID" value="MBC5619816.1"/>
    <property type="molecule type" value="Genomic_DNA"/>
</dbReference>
<feature type="transmembrane region" description="Helical" evidence="7">
    <location>
        <begin position="262"/>
        <end position="287"/>
    </location>
</feature>
<dbReference type="Pfam" id="PF04024">
    <property type="entry name" value="PspC"/>
    <property type="match status" value="1"/>
</dbReference>
<organism evidence="11 12">
    <name type="scientific">Butyricimonas hominis</name>
    <dbReference type="NCBI Taxonomy" id="2763032"/>
    <lineage>
        <taxon>Bacteria</taxon>
        <taxon>Pseudomonadati</taxon>
        <taxon>Bacteroidota</taxon>
        <taxon>Bacteroidia</taxon>
        <taxon>Bacteroidales</taxon>
        <taxon>Odoribacteraceae</taxon>
        <taxon>Butyricimonas</taxon>
    </lineage>
</organism>
<name>A0ABR7CVV9_9BACT</name>
<dbReference type="InterPro" id="IPR054319">
    <property type="entry name" value="PspC-rel_ToastRack"/>
</dbReference>
<evidence type="ECO:0000256" key="3">
    <source>
        <dbReference type="ARBA" id="ARBA00022692"/>
    </source>
</evidence>
<comment type="subcellular location">
    <subcellularLocation>
        <location evidence="1">Cell membrane</location>
        <topology evidence="1">Single-pass membrane protein</topology>
    </subcellularLocation>
</comment>
<accession>A0ABR7CVV9</accession>
<dbReference type="Pfam" id="PF22571">
    <property type="entry name" value="LiaI-LiaF-TM_PspC"/>
    <property type="match status" value="1"/>
</dbReference>
<keyword evidence="12" id="KW-1185">Reference proteome</keyword>
<dbReference type="PANTHER" id="PTHR33885">
    <property type="entry name" value="PHAGE SHOCK PROTEIN C"/>
    <property type="match status" value="1"/>
</dbReference>
<keyword evidence="2" id="KW-1003">Cell membrane</keyword>
<dbReference type="InterPro" id="IPR052027">
    <property type="entry name" value="PspC"/>
</dbReference>
<feature type="transmembrane region" description="Helical" evidence="7">
    <location>
        <begin position="137"/>
        <end position="157"/>
    </location>
</feature>
<dbReference type="InterPro" id="IPR007168">
    <property type="entry name" value="Phageshock_PspC_N"/>
</dbReference>
<feature type="transmembrane region" description="Helical" evidence="7">
    <location>
        <begin position="299"/>
        <end position="320"/>
    </location>
</feature>
<evidence type="ECO:0000256" key="1">
    <source>
        <dbReference type="ARBA" id="ARBA00004162"/>
    </source>
</evidence>
<proteinExistence type="predicted"/>
<evidence type="ECO:0000256" key="4">
    <source>
        <dbReference type="ARBA" id="ARBA00022989"/>
    </source>
</evidence>
<dbReference type="Pfam" id="PF22744">
    <property type="entry name" value="Toast-rack_PspC-Cterm"/>
    <property type="match status" value="1"/>
</dbReference>
<dbReference type="Proteomes" id="UP000646484">
    <property type="component" value="Unassembled WGS sequence"/>
</dbReference>
<evidence type="ECO:0000256" key="2">
    <source>
        <dbReference type="ARBA" id="ARBA00022475"/>
    </source>
</evidence>
<keyword evidence="5 7" id="KW-0472">Membrane</keyword>
<evidence type="ECO:0000259" key="9">
    <source>
        <dbReference type="Pfam" id="PF22571"/>
    </source>
</evidence>
<keyword evidence="4 7" id="KW-1133">Transmembrane helix</keyword>
<feature type="domain" description="PspC-related ToastRack" evidence="10">
    <location>
        <begin position="378"/>
        <end position="481"/>
    </location>
</feature>
<dbReference type="InterPro" id="IPR054321">
    <property type="entry name" value="PspC-rel_TM"/>
</dbReference>
<evidence type="ECO:0000256" key="7">
    <source>
        <dbReference type="SAM" id="Phobius"/>
    </source>
</evidence>
<keyword evidence="3 7" id="KW-0812">Transmembrane</keyword>
<evidence type="ECO:0000256" key="5">
    <source>
        <dbReference type="ARBA" id="ARBA00023136"/>
    </source>
</evidence>
<evidence type="ECO:0000259" key="10">
    <source>
        <dbReference type="Pfam" id="PF22744"/>
    </source>
</evidence>
<reference evidence="11 12" key="1">
    <citation type="submission" date="2020-08" db="EMBL/GenBank/DDBJ databases">
        <title>Genome public.</title>
        <authorList>
            <person name="Liu C."/>
            <person name="Sun Q."/>
        </authorList>
    </citation>
    <scope>NUCLEOTIDE SEQUENCE [LARGE SCALE GENOMIC DNA]</scope>
    <source>
        <strain evidence="11 12">NSJ-56</strain>
    </source>
</reference>
<evidence type="ECO:0000256" key="6">
    <source>
        <dbReference type="SAM" id="MobiDB-lite"/>
    </source>
</evidence>
<feature type="domain" description="PspC-related transmembrane region" evidence="9">
    <location>
        <begin position="198"/>
        <end position="323"/>
    </location>
</feature>
<protein>
    <submittedName>
        <fullName evidence="11">PspC domain-containing protein</fullName>
    </submittedName>
</protein>
<evidence type="ECO:0000313" key="11">
    <source>
        <dbReference type="EMBL" id="MBC5619816.1"/>
    </source>
</evidence>
<feature type="transmembrane region" description="Helical" evidence="7">
    <location>
        <begin position="113"/>
        <end position="131"/>
    </location>
</feature>
<gene>
    <name evidence="11" type="ORF">H8S64_01750</name>
</gene>
<feature type="transmembrane region" description="Helical" evidence="7">
    <location>
        <begin position="216"/>
        <end position="242"/>
    </location>
</feature>
<feature type="region of interest" description="Disordered" evidence="6">
    <location>
        <begin position="84"/>
        <end position="104"/>
    </location>
</feature>
<sequence>MKKTYTINLSGKIFHIDDDALDKLQTYINTLKTHYSREEDGNEIMEDIENRIGELFTEYLKGQYREVVTIDDVEQVIATMGAPNDIIDEDEEPQKPATPKQTKKLYRDPDNRVFGGVAGGMAAYWGISPLLLRVCFIIMTFYYGIFFIVYIILWIAVPKAKTSKQKLEMKGEDINVSNIERSIKEEYQEVKHGKGAKYANRVGEGFSDAMLIVGKVLAIIVGIGLFCGGIFFLFCLLSALFLPHWFPWGESYMGITYALSPASLILGKIGILFLFGIPIIMIIFTAIKLLFSFKSNNKAIAFSALCLWLASLTLLIIVAISEGTTWTPRTNTYEETIQPGKCETLTIQVDKRHIVPKDFYRNRGVLQLHEGNLFSPYFAIRPSHGNTASIVIRYSTHENNPQKENITFDYKYTNDTLRFDNYAQLNSKWRAQNVDITVYLPEGTKIRFTPEAVNHLSKRRHAAYPLYSELNDHKSLFIMQDGEIRPLL</sequence>
<comment type="caution">
    <text evidence="11">The sequence shown here is derived from an EMBL/GenBank/DDBJ whole genome shotgun (WGS) entry which is preliminary data.</text>
</comment>
<dbReference type="PANTHER" id="PTHR33885:SF3">
    <property type="entry name" value="PHAGE SHOCK PROTEIN C"/>
    <property type="match status" value="1"/>
</dbReference>
<dbReference type="RefSeq" id="WP_186974701.1">
    <property type="nucleotide sequence ID" value="NZ_JACOOH010000001.1"/>
</dbReference>
<evidence type="ECO:0000259" key="8">
    <source>
        <dbReference type="Pfam" id="PF04024"/>
    </source>
</evidence>
<feature type="domain" description="Phage shock protein PspC N-terminal" evidence="8">
    <location>
        <begin position="103"/>
        <end position="160"/>
    </location>
</feature>